<proteinExistence type="predicted"/>
<accession>A0ABS6LWU0</accession>
<evidence type="ECO:0000313" key="2">
    <source>
        <dbReference type="Proteomes" id="UP000734343"/>
    </source>
</evidence>
<dbReference type="RefSeq" id="WP_217173825.1">
    <property type="nucleotide sequence ID" value="NZ_JAFMOW010000064.1"/>
</dbReference>
<protein>
    <submittedName>
        <fullName evidence="1">Uncharacterized protein</fullName>
    </submittedName>
</protein>
<sequence length="177" mass="19969">MHPAEERLKTLLPFIIITARQQIDIALKALGRSKLKDETRKILKELLNEDSSATVKKLTHSLNKIRRRMANLTPEHFDLAEELYEAGGDTIGYVKASDAKDFKKGINKKYIAMSYLSTGRMHVDDIAATVIHELSHLILNTEDYAYSICMGKHASGLFTPWSVKELHSYARGKIATL</sequence>
<dbReference type="Proteomes" id="UP000734343">
    <property type="component" value="Unassembled WGS sequence"/>
</dbReference>
<reference evidence="1 2" key="1">
    <citation type="submission" date="2021-03" db="EMBL/GenBank/DDBJ databases">
        <title>Five novel Rahnella species.</title>
        <authorList>
            <person name="Brady C."/>
            <person name="Asselin J."/>
            <person name="Beer S."/>
            <person name="Bruberg M.B."/>
            <person name="Crampton B."/>
            <person name="Venter S."/>
            <person name="Arnold D."/>
            <person name="Denman S."/>
        </authorList>
    </citation>
    <scope>NUCLEOTIDE SEQUENCE [LARGE SCALE GENOMIC DNA]</scope>
    <source>
        <strain evidence="1 2">H11b</strain>
    </source>
</reference>
<keyword evidence="2" id="KW-1185">Reference proteome</keyword>
<name>A0ABS6LWU0_9GAMM</name>
<comment type="caution">
    <text evidence="1">The sequence shown here is derived from an EMBL/GenBank/DDBJ whole genome shotgun (WGS) entry which is preliminary data.</text>
</comment>
<organism evidence="1 2">
    <name type="scientific">Rahnella bonaserana</name>
    <dbReference type="NCBI Taxonomy" id="2816248"/>
    <lineage>
        <taxon>Bacteria</taxon>
        <taxon>Pseudomonadati</taxon>
        <taxon>Pseudomonadota</taxon>
        <taxon>Gammaproteobacteria</taxon>
        <taxon>Enterobacterales</taxon>
        <taxon>Yersiniaceae</taxon>
        <taxon>Rahnella</taxon>
    </lineage>
</organism>
<gene>
    <name evidence="1" type="ORF">J1778_14870</name>
</gene>
<evidence type="ECO:0000313" key="1">
    <source>
        <dbReference type="EMBL" id="MBU9856560.1"/>
    </source>
</evidence>
<dbReference type="EMBL" id="JAFMOW010000064">
    <property type="protein sequence ID" value="MBU9856560.1"/>
    <property type="molecule type" value="Genomic_DNA"/>
</dbReference>